<dbReference type="Gene3D" id="3.40.720.10">
    <property type="entry name" value="Alkaline Phosphatase, subunit A"/>
    <property type="match status" value="1"/>
</dbReference>
<gene>
    <name evidence="1" type="ORF">D4739_13090</name>
</gene>
<evidence type="ECO:0000313" key="1">
    <source>
        <dbReference type="EMBL" id="RJS47059.1"/>
    </source>
</evidence>
<dbReference type="Proteomes" id="UP000276542">
    <property type="component" value="Unassembled WGS sequence"/>
</dbReference>
<organism evidence="1 2">
    <name type="scientific">Nocardioides cavernaquae</name>
    <dbReference type="NCBI Taxonomy" id="2321396"/>
    <lineage>
        <taxon>Bacteria</taxon>
        <taxon>Bacillati</taxon>
        <taxon>Actinomycetota</taxon>
        <taxon>Actinomycetes</taxon>
        <taxon>Propionibacteriales</taxon>
        <taxon>Nocardioidaceae</taxon>
        <taxon>Nocardioides</taxon>
    </lineage>
</organism>
<name>A0A3A5H8S0_9ACTN</name>
<dbReference type="AlphaFoldDB" id="A0A3A5H8S0"/>
<comment type="caution">
    <text evidence="1">The sequence shown here is derived from an EMBL/GenBank/DDBJ whole genome shotgun (WGS) entry which is preliminary data.</text>
</comment>
<dbReference type="EMBL" id="QYRP01000002">
    <property type="protein sequence ID" value="RJS47059.1"/>
    <property type="molecule type" value="Genomic_DNA"/>
</dbReference>
<accession>A0A3A5H8S0</accession>
<reference evidence="2" key="1">
    <citation type="submission" date="2018-09" db="EMBL/GenBank/DDBJ databases">
        <authorList>
            <person name="Zhu H."/>
        </authorList>
    </citation>
    <scope>NUCLEOTIDE SEQUENCE [LARGE SCALE GENOMIC DNA]</scope>
    <source>
        <strain evidence="2">K1W22B-1</strain>
    </source>
</reference>
<dbReference type="OrthoDB" id="9779267at2"/>
<dbReference type="PANTHER" id="PTHR10151:SF120">
    <property type="entry name" value="BIS(5'-ADENOSYL)-TRIPHOSPHATASE"/>
    <property type="match status" value="1"/>
</dbReference>
<keyword evidence="2" id="KW-1185">Reference proteome</keyword>
<dbReference type="InterPro" id="IPR017850">
    <property type="entry name" value="Alkaline_phosphatase_core_sf"/>
</dbReference>
<dbReference type="InterPro" id="IPR002591">
    <property type="entry name" value="Phosphodiest/P_Trfase"/>
</dbReference>
<protein>
    <submittedName>
        <fullName evidence="1">Alkaline phosphatase family protein</fullName>
    </submittedName>
</protein>
<dbReference type="Pfam" id="PF01663">
    <property type="entry name" value="Phosphodiest"/>
    <property type="match status" value="1"/>
</dbReference>
<dbReference type="SUPFAM" id="SSF53649">
    <property type="entry name" value="Alkaline phosphatase-like"/>
    <property type="match status" value="1"/>
</dbReference>
<dbReference type="GO" id="GO:0016787">
    <property type="term" value="F:hydrolase activity"/>
    <property type="evidence" value="ECO:0007669"/>
    <property type="project" value="UniProtKB-ARBA"/>
</dbReference>
<sequence length="372" mass="39557">MTDGGAFVEPAYHQRTLGDVVPAIAAALGVERHLAGTLVLPDAPAYVVFLIDGLGQELLNRYSYAAPFLASLAGSPGTSGVPSTTATSLTSLGTGLTPGQHGLVGYTARVPETGELLNHLQWDRDVDPTLWQPHQTAFARLSAAGVRVTSINKRAFATSGLTVAGHRGSAYVGADNAEERFAAVLEAAGTAPSLTYVYDGDLDKTGHQHGVASTEWLLELQAVDEFAEDLRDALPPSVRLLVLADHGMVDSPRASRLELDDHPELRQGIALVGGEARFRHLYCRSGAVDDVAAAWRAVIGSRATVLTRPEAVAKGWFGEVDPAVGLRLGDVMIACHDDFAVFSTRDFPREHTMVGLHGSLTRDEMLIPILIA</sequence>
<dbReference type="RefSeq" id="WP_120061029.1">
    <property type="nucleotide sequence ID" value="NZ_QYRP01000002.1"/>
</dbReference>
<dbReference type="PANTHER" id="PTHR10151">
    <property type="entry name" value="ECTONUCLEOTIDE PYROPHOSPHATASE/PHOSPHODIESTERASE"/>
    <property type="match status" value="1"/>
</dbReference>
<evidence type="ECO:0000313" key="2">
    <source>
        <dbReference type="Proteomes" id="UP000276542"/>
    </source>
</evidence>
<proteinExistence type="predicted"/>